<proteinExistence type="evidence at transcript level"/>
<dbReference type="EMBL" id="JQ340889">
    <property type="protein sequence ID" value="AFH66965.1"/>
    <property type="molecule type" value="mRNA"/>
</dbReference>
<protein>
    <submittedName>
        <fullName evidence="3">Ribonuclease</fullName>
    </submittedName>
</protein>
<keyword evidence="1" id="KW-0732">Signal</keyword>
<dbReference type="InterPro" id="IPR023412">
    <property type="entry name" value="RNaseA_domain"/>
</dbReference>
<dbReference type="SMART" id="SM00092">
    <property type="entry name" value="RNAse_Pc"/>
    <property type="match status" value="1"/>
</dbReference>
<name>I0BWS4_ERYPO</name>
<dbReference type="InterPro" id="IPR036816">
    <property type="entry name" value="RNaseA-like_dom_sf"/>
</dbReference>
<organism evidence="3">
    <name type="scientific">Erythrolamprus poecilogyrus</name>
    <name type="common">Water snake</name>
    <name type="synonym">Liophis poecilogyrus</name>
    <dbReference type="NCBI Taxonomy" id="338838"/>
    <lineage>
        <taxon>Eukaryota</taxon>
        <taxon>Metazoa</taxon>
        <taxon>Chordata</taxon>
        <taxon>Craniata</taxon>
        <taxon>Vertebrata</taxon>
        <taxon>Euteleostomi</taxon>
        <taxon>Lepidosauria</taxon>
        <taxon>Squamata</taxon>
        <taxon>Bifurcata</taxon>
        <taxon>Unidentata</taxon>
        <taxon>Episquamata</taxon>
        <taxon>Toxicofera</taxon>
        <taxon>Serpentes</taxon>
        <taxon>Colubroidea</taxon>
        <taxon>Dipsadidae</taxon>
        <taxon>Erythrolamprus</taxon>
    </lineage>
</organism>
<dbReference type="Gene3D" id="3.10.130.10">
    <property type="entry name" value="Ribonuclease A-like domain"/>
    <property type="match status" value="1"/>
</dbReference>
<evidence type="ECO:0000256" key="1">
    <source>
        <dbReference type="SAM" id="SignalP"/>
    </source>
</evidence>
<dbReference type="AlphaFoldDB" id="I0BWS4"/>
<accession>I0BWS4</accession>
<feature type="signal peptide" evidence="1">
    <location>
        <begin position="1"/>
        <end position="24"/>
    </location>
</feature>
<evidence type="ECO:0000259" key="2">
    <source>
        <dbReference type="SMART" id="SM00092"/>
    </source>
</evidence>
<feature type="domain" description="Ribonuclease A-domain" evidence="2">
    <location>
        <begin position="20"/>
        <end position="118"/>
    </location>
</feature>
<feature type="chain" id="PRO_5003625041" evidence="1">
    <location>
        <begin position="25"/>
        <end position="131"/>
    </location>
</feature>
<sequence>MTAKGIHVLCMLFSFAWIVLESEATTFDYNKNIDFPMTKTSRAVNYCDNIIRAKNITNQKYNVFIHEPENVIKNLCPDGYTGPVRTPELHVTLCRYLYGYLVITGRYPLTIYCENGLITEYSLTLRLGGKL</sequence>
<evidence type="ECO:0000313" key="3">
    <source>
        <dbReference type="EMBL" id="AFH66965.1"/>
    </source>
</evidence>
<reference evidence="3" key="1">
    <citation type="journal article" date="2012" name="Toxicon">
        <title>Novel transcripts in the maxillary venom glands of advanced snakes.</title>
        <authorList>
            <person name="Fry B.G."/>
            <person name="Scheib H."/>
            <person name="Junqueira de Azevedo I.D."/>
            <person name="Silva D.A."/>
            <person name="Casewell N.R."/>
        </authorList>
    </citation>
    <scope>NUCLEOTIDE SEQUENCE</scope>
    <source>
        <tissue evidence="3">Maxillary venom gland</tissue>
    </source>
</reference>
<dbReference type="SUPFAM" id="SSF54076">
    <property type="entry name" value="RNase A-like"/>
    <property type="match status" value="1"/>
</dbReference>
<dbReference type="Pfam" id="PF00074">
    <property type="entry name" value="RnaseA"/>
    <property type="match status" value="1"/>
</dbReference>